<dbReference type="InterPro" id="IPR051397">
    <property type="entry name" value="Zn-ADH-like_protein"/>
</dbReference>
<dbReference type="CDD" id="cd05280">
    <property type="entry name" value="MDR_yhdh_yhfp"/>
    <property type="match status" value="1"/>
</dbReference>
<dbReference type="NCBIfam" id="TIGR02823">
    <property type="entry name" value="oxido_YhdH"/>
    <property type="match status" value="1"/>
</dbReference>
<dbReference type="Pfam" id="PF00107">
    <property type="entry name" value="ADH_zinc_N"/>
    <property type="match status" value="1"/>
</dbReference>
<dbReference type="Gene3D" id="3.40.50.720">
    <property type="entry name" value="NAD(P)-binding Rossmann-like Domain"/>
    <property type="match status" value="1"/>
</dbReference>
<dbReference type="InterPro" id="IPR013154">
    <property type="entry name" value="ADH-like_N"/>
</dbReference>
<dbReference type="InterPro" id="IPR013149">
    <property type="entry name" value="ADH-like_C"/>
</dbReference>
<feature type="domain" description="Enoyl reductase (ER)" evidence="1">
    <location>
        <begin position="17"/>
        <end position="328"/>
    </location>
</feature>
<dbReference type="InterPro" id="IPR014188">
    <property type="entry name" value="Acrylyl-CoA_reductase_AcuI"/>
</dbReference>
<dbReference type="SUPFAM" id="SSF51735">
    <property type="entry name" value="NAD(P)-binding Rossmann-fold domains"/>
    <property type="match status" value="1"/>
</dbReference>
<dbReference type="SMART" id="SM00829">
    <property type="entry name" value="PKS_ER"/>
    <property type="match status" value="1"/>
</dbReference>
<sequence length="331" mass="34424">MPISTFQAYRLHAGPDGASPQGRFDTLSEGELSPGDTLIKVAFAGLNYKDALAQAGRGNIVRDYPRIGGIDLSGTVVHSADPALVPGQQVVVHGFGIGVDCDGGYAEYARVPHDWVLPLPDGITLRDAAVLGAAGFTAALSLHWMEHCGLTPEQGDVLVTGATGGVAGIAIDILSQRGYRVCAMSGKVLAADYLRSLGAADVIAPPDLSAPIKPLMSARWAGVIDSVGGPLLAHALAGLRPDGVAAAFGNAGGADLPTSVIPFILRGVKLLGINANSPMPLRRALWQRLATDYRPTRLDLASREIALADLPRALTAMLERGSTGRTVVRFS</sequence>
<dbReference type="RefSeq" id="WP_104141786.1">
    <property type="nucleotide sequence ID" value="NZ_PREU01000001.1"/>
</dbReference>
<organism evidence="2 3">
    <name type="scientific">Achromobacter spanius</name>
    <dbReference type="NCBI Taxonomy" id="217203"/>
    <lineage>
        <taxon>Bacteria</taxon>
        <taxon>Pseudomonadati</taxon>
        <taxon>Pseudomonadota</taxon>
        <taxon>Betaproteobacteria</taxon>
        <taxon>Burkholderiales</taxon>
        <taxon>Alcaligenaceae</taxon>
        <taxon>Achromobacter</taxon>
    </lineage>
</organism>
<evidence type="ECO:0000313" key="3">
    <source>
        <dbReference type="Proteomes" id="UP000239990"/>
    </source>
</evidence>
<dbReference type="SUPFAM" id="SSF50129">
    <property type="entry name" value="GroES-like"/>
    <property type="match status" value="1"/>
</dbReference>
<dbReference type="PANTHER" id="PTHR43677">
    <property type="entry name" value="SHORT-CHAIN DEHYDROGENASE/REDUCTASE"/>
    <property type="match status" value="1"/>
</dbReference>
<protein>
    <submittedName>
        <fullName evidence="2">Zinc-binding dehydrogenase</fullName>
    </submittedName>
</protein>
<accession>A0A2S5GXN9</accession>
<dbReference type="PANTHER" id="PTHR43677:SF1">
    <property type="entry name" value="ACRYLYL-COA REDUCTASE ACUI-RELATED"/>
    <property type="match status" value="1"/>
</dbReference>
<dbReference type="Gene3D" id="3.90.180.10">
    <property type="entry name" value="Medium-chain alcohol dehydrogenases, catalytic domain"/>
    <property type="match status" value="1"/>
</dbReference>
<proteinExistence type="predicted"/>
<dbReference type="InterPro" id="IPR036291">
    <property type="entry name" value="NAD(P)-bd_dom_sf"/>
</dbReference>
<evidence type="ECO:0000259" key="1">
    <source>
        <dbReference type="SMART" id="SM00829"/>
    </source>
</evidence>
<gene>
    <name evidence="2" type="ORF">C4E15_00715</name>
</gene>
<dbReference type="Proteomes" id="UP000239990">
    <property type="component" value="Unassembled WGS sequence"/>
</dbReference>
<dbReference type="EMBL" id="PREU01000001">
    <property type="protein sequence ID" value="PPA77852.1"/>
    <property type="molecule type" value="Genomic_DNA"/>
</dbReference>
<dbReference type="GO" id="GO:0043957">
    <property type="term" value="F:acryloyl-CoA reductase (NADPH) activity"/>
    <property type="evidence" value="ECO:0007669"/>
    <property type="project" value="TreeGrafter"/>
</dbReference>
<name>A0A2S5GXN9_9BURK</name>
<dbReference type="InterPro" id="IPR020843">
    <property type="entry name" value="ER"/>
</dbReference>
<comment type="caution">
    <text evidence="2">The sequence shown here is derived from an EMBL/GenBank/DDBJ whole genome shotgun (WGS) entry which is preliminary data.</text>
</comment>
<dbReference type="OrthoDB" id="9782155at2"/>
<dbReference type="Pfam" id="PF08240">
    <property type="entry name" value="ADH_N"/>
    <property type="match status" value="1"/>
</dbReference>
<reference evidence="2 3" key="1">
    <citation type="submission" date="2018-02" db="EMBL/GenBank/DDBJ databases">
        <title>Draft Genome of Achromobacter spanius stain 6.</title>
        <authorList>
            <person name="Gunasekera T.S."/>
            <person name="Radwan O."/>
            <person name="Ruiz O.N."/>
        </authorList>
    </citation>
    <scope>NUCLEOTIDE SEQUENCE [LARGE SCALE GENOMIC DNA]</scope>
    <source>
        <strain evidence="2 3">6</strain>
    </source>
</reference>
<dbReference type="AlphaFoldDB" id="A0A2S5GXN9"/>
<dbReference type="InterPro" id="IPR011032">
    <property type="entry name" value="GroES-like_sf"/>
</dbReference>
<evidence type="ECO:0000313" key="2">
    <source>
        <dbReference type="EMBL" id="PPA77852.1"/>
    </source>
</evidence>